<evidence type="ECO:0000256" key="7">
    <source>
        <dbReference type="ARBA" id="ARBA00022800"/>
    </source>
</evidence>
<evidence type="ECO:0008006" key="16">
    <source>
        <dbReference type="Google" id="ProtNLM"/>
    </source>
</evidence>
<name>A0A077DID2_9BURK</name>
<dbReference type="GO" id="GO:0046872">
    <property type="term" value="F:metal ion binding"/>
    <property type="evidence" value="ECO:0007669"/>
    <property type="project" value="UniProtKB-KW"/>
</dbReference>
<evidence type="ECO:0000256" key="3">
    <source>
        <dbReference type="ARBA" id="ARBA00022694"/>
    </source>
</evidence>
<keyword evidence="3" id="KW-0819">tRNA processing</keyword>
<evidence type="ECO:0000313" key="14">
    <source>
        <dbReference type="EMBL" id="AIL32928.1"/>
    </source>
</evidence>
<dbReference type="HOGENOM" id="CLU_015961_1_0_4"/>
<dbReference type="PANTHER" id="PTHR47545:SF1">
    <property type="entry name" value="MULTIFUNCTIONAL CCA PROTEIN"/>
    <property type="match status" value="1"/>
</dbReference>
<dbReference type="PIRSF" id="PIRSF000813">
    <property type="entry name" value="CCA_bact"/>
    <property type="match status" value="1"/>
</dbReference>
<dbReference type="InterPro" id="IPR012006">
    <property type="entry name" value="CCA_bact"/>
</dbReference>
<accession>A0A077DID2</accession>
<organism evidence="14 15">
    <name type="scientific">Basilea psittacipulmonis DSM 24701</name>
    <dbReference type="NCBI Taxonomy" id="1072685"/>
    <lineage>
        <taxon>Bacteria</taxon>
        <taxon>Pseudomonadati</taxon>
        <taxon>Pseudomonadota</taxon>
        <taxon>Betaproteobacteria</taxon>
        <taxon>Burkholderiales</taxon>
        <taxon>Alcaligenaceae</taxon>
        <taxon>Basilea</taxon>
    </lineage>
</organism>
<dbReference type="Gene3D" id="3.30.460.10">
    <property type="entry name" value="Beta Polymerase, domain 2"/>
    <property type="match status" value="1"/>
</dbReference>
<dbReference type="Pfam" id="PF12627">
    <property type="entry name" value="PolyA_pol_RNAbd"/>
    <property type="match status" value="1"/>
</dbReference>
<dbReference type="STRING" id="1072685.IX83_06015"/>
<proteinExistence type="inferred from homology"/>
<keyword evidence="15" id="KW-1185">Reference proteome</keyword>
<dbReference type="SUPFAM" id="SSF81891">
    <property type="entry name" value="Poly A polymerase C-terminal region-like"/>
    <property type="match status" value="1"/>
</dbReference>
<keyword evidence="6" id="KW-0547">Nucleotide-binding</keyword>
<evidence type="ECO:0000259" key="12">
    <source>
        <dbReference type="Pfam" id="PF01743"/>
    </source>
</evidence>
<keyword evidence="8" id="KW-0067">ATP-binding</keyword>
<evidence type="ECO:0000256" key="1">
    <source>
        <dbReference type="ARBA" id="ARBA00001946"/>
    </source>
</evidence>
<dbReference type="Proteomes" id="UP000028945">
    <property type="component" value="Chromosome"/>
</dbReference>
<evidence type="ECO:0000313" key="15">
    <source>
        <dbReference type="Proteomes" id="UP000028945"/>
    </source>
</evidence>
<comment type="cofactor">
    <cofactor evidence="1">
        <name>Mg(2+)</name>
        <dbReference type="ChEBI" id="CHEBI:18420"/>
    </cofactor>
</comment>
<dbReference type="Gene3D" id="1.10.3090.10">
    <property type="entry name" value="cca-adding enzyme, domain 2"/>
    <property type="match status" value="1"/>
</dbReference>
<sequence length="357" mass="40178">MNLYLVGGAVRDFLLGQDLGDKDWLVVGSTPQDMQSRGFIPVGADFPVFLHPMTKEEYALARTERKTALGYKGFQFYAGQDVTLEQDLSRRDLTINAIAVDRQGRIHDPFHGREDLSKKVLKHVGPAFVEDPVRILRLSRFAAKFSDFELSPETQALCEQMVHSGEVNALQAERVWKEVSRGLLQTQPSRMWSVLEAVGAADIIFGGQLLNCQLLDGLSDAVDLNKRFAMVAYQADLDVLNAVLKLPHDCYDLARLLQRYAPSLSMLPNQASQALSVLLGCDAIRRPERFAACLETMSLLKLNHQKTFWQSCRDAIINIPISTLLKEVEKKDIPHVIEQARLRVIEEVLKKASIHER</sequence>
<dbReference type="InterPro" id="IPR002646">
    <property type="entry name" value="PolA_pol_head_dom"/>
</dbReference>
<dbReference type="AlphaFoldDB" id="A0A077DID2"/>
<dbReference type="PANTHER" id="PTHR47545">
    <property type="entry name" value="MULTIFUNCTIONAL CCA PROTEIN"/>
    <property type="match status" value="1"/>
</dbReference>
<dbReference type="eggNOG" id="COG0617">
    <property type="taxonomic scope" value="Bacteria"/>
</dbReference>
<keyword evidence="4" id="KW-0548">Nucleotidyltransferase</keyword>
<dbReference type="GO" id="GO:0003723">
    <property type="term" value="F:RNA binding"/>
    <property type="evidence" value="ECO:0007669"/>
    <property type="project" value="UniProtKB-KW"/>
</dbReference>
<comment type="similarity">
    <text evidence="11">Belongs to the tRNA nucleotidyltransferase/poly(A) polymerase family.</text>
</comment>
<evidence type="ECO:0000256" key="6">
    <source>
        <dbReference type="ARBA" id="ARBA00022741"/>
    </source>
</evidence>
<dbReference type="Pfam" id="PF01743">
    <property type="entry name" value="PolyA_pol"/>
    <property type="match status" value="1"/>
</dbReference>
<evidence type="ECO:0000256" key="5">
    <source>
        <dbReference type="ARBA" id="ARBA00022723"/>
    </source>
</evidence>
<keyword evidence="7" id="KW-0692">RNA repair</keyword>
<keyword evidence="10 11" id="KW-0694">RNA-binding</keyword>
<dbReference type="GO" id="GO:0001680">
    <property type="term" value="P:tRNA 3'-terminal CCA addition"/>
    <property type="evidence" value="ECO:0007669"/>
    <property type="project" value="InterPro"/>
</dbReference>
<evidence type="ECO:0000256" key="8">
    <source>
        <dbReference type="ARBA" id="ARBA00022840"/>
    </source>
</evidence>
<dbReference type="InterPro" id="IPR032828">
    <property type="entry name" value="PolyA_RNA-bd"/>
</dbReference>
<evidence type="ECO:0000256" key="11">
    <source>
        <dbReference type="RuleBase" id="RU003953"/>
    </source>
</evidence>
<dbReference type="GO" id="GO:0005524">
    <property type="term" value="F:ATP binding"/>
    <property type="evidence" value="ECO:0007669"/>
    <property type="project" value="UniProtKB-KW"/>
</dbReference>
<dbReference type="InterPro" id="IPR043519">
    <property type="entry name" value="NT_sf"/>
</dbReference>
<evidence type="ECO:0000259" key="13">
    <source>
        <dbReference type="Pfam" id="PF12627"/>
    </source>
</evidence>
<evidence type="ECO:0000256" key="2">
    <source>
        <dbReference type="ARBA" id="ARBA00022679"/>
    </source>
</evidence>
<dbReference type="GO" id="GO:0004810">
    <property type="term" value="F:CCA tRNA nucleotidyltransferase activity"/>
    <property type="evidence" value="ECO:0007669"/>
    <property type="project" value="InterPro"/>
</dbReference>
<dbReference type="EMBL" id="CP009238">
    <property type="protein sequence ID" value="AIL32928.1"/>
    <property type="molecule type" value="Genomic_DNA"/>
</dbReference>
<dbReference type="InterPro" id="IPR050124">
    <property type="entry name" value="tRNA_CCA-adding_enzyme"/>
</dbReference>
<dbReference type="SUPFAM" id="SSF81301">
    <property type="entry name" value="Nucleotidyltransferase"/>
    <property type="match status" value="1"/>
</dbReference>
<feature type="domain" description="tRNA nucleotidyltransferase/poly(A) polymerase RNA and SrmB- binding" evidence="13">
    <location>
        <begin position="147"/>
        <end position="205"/>
    </location>
</feature>
<evidence type="ECO:0000256" key="9">
    <source>
        <dbReference type="ARBA" id="ARBA00022842"/>
    </source>
</evidence>
<keyword evidence="9" id="KW-0460">Magnesium</keyword>
<keyword evidence="2 11" id="KW-0808">Transferase</keyword>
<keyword evidence="5" id="KW-0479">Metal-binding</keyword>
<evidence type="ECO:0000256" key="4">
    <source>
        <dbReference type="ARBA" id="ARBA00022695"/>
    </source>
</evidence>
<dbReference type="KEGG" id="bpsi:IX83_06015"/>
<feature type="domain" description="Poly A polymerase head" evidence="12">
    <location>
        <begin position="3"/>
        <end position="121"/>
    </location>
</feature>
<reference evidence="14 15" key="1">
    <citation type="journal article" date="2014" name="BMC Genomics">
        <title>A genomic perspective on a new bacterial genus and species from the Alcaligenaceae family, Basilea psittacipulmonis.</title>
        <authorList>
            <person name="Whiteson K.L."/>
            <person name="Hernandez D."/>
            <person name="Lazarevic V."/>
            <person name="Gaia N."/>
            <person name="Farinelli L."/>
            <person name="Francois P."/>
            <person name="Pilo P."/>
            <person name="Frey J."/>
            <person name="Schrenzel J."/>
        </authorList>
    </citation>
    <scope>NUCLEOTIDE SEQUENCE [LARGE SCALE GENOMIC DNA]</scope>
    <source>
        <strain evidence="14 15">DSM 24701</strain>
    </source>
</reference>
<dbReference type="CDD" id="cd05398">
    <property type="entry name" value="NT_ClassII-CCAase"/>
    <property type="match status" value="1"/>
</dbReference>
<gene>
    <name evidence="14" type="ORF">IX83_06015</name>
</gene>
<dbReference type="GO" id="GO:0042245">
    <property type="term" value="P:RNA repair"/>
    <property type="evidence" value="ECO:0007669"/>
    <property type="project" value="UniProtKB-KW"/>
</dbReference>
<protein>
    <recommendedName>
        <fullName evidence="16">CCA tRNA nucleotidyltransferase</fullName>
    </recommendedName>
</protein>
<evidence type="ECO:0000256" key="10">
    <source>
        <dbReference type="ARBA" id="ARBA00022884"/>
    </source>
</evidence>